<organism evidence="2 3">
    <name type="scientific">Ladona fulva</name>
    <name type="common">Scarce chaser dragonfly</name>
    <name type="synonym">Libellula fulva</name>
    <dbReference type="NCBI Taxonomy" id="123851"/>
    <lineage>
        <taxon>Eukaryota</taxon>
        <taxon>Metazoa</taxon>
        <taxon>Ecdysozoa</taxon>
        <taxon>Arthropoda</taxon>
        <taxon>Hexapoda</taxon>
        <taxon>Insecta</taxon>
        <taxon>Pterygota</taxon>
        <taxon>Palaeoptera</taxon>
        <taxon>Odonata</taxon>
        <taxon>Epiprocta</taxon>
        <taxon>Anisoptera</taxon>
        <taxon>Libelluloidea</taxon>
        <taxon>Libellulidae</taxon>
        <taxon>Ladona</taxon>
    </lineage>
</organism>
<dbReference type="EMBL" id="KZ308731">
    <property type="protein sequence ID" value="KAG8233593.1"/>
    <property type="molecule type" value="Genomic_DNA"/>
</dbReference>
<feature type="compositionally biased region" description="Low complexity" evidence="1">
    <location>
        <begin position="265"/>
        <end position="281"/>
    </location>
</feature>
<reference evidence="2" key="1">
    <citation type="submission" date="2013-04" db="EMBL/GenBank/DDBJ databases">
        <authorList>
            <person name="Qu J."/>
            <person name="Murali S.C."/>
            <person name="Bandaranaike D."/>
            <person name="Bellair M."/>
            <person name="Blankenburg K."/>
            <person name="Chao H."/>
            <person name="Dinh H."/>
            <person name="Doddapaneni H."/>
            <person name="Downs B."/>
            <person name="Dugan-Rocha S."/>
            <person name="Elkadiri S."/>
            <person name="Gnanaolivu R.D."/>
            <person name="Hernandez B."/>
            <person name="Javaid M."/>
            <person name="Jayaseelan J.C."/>
            <person name="Lee S."/>
            <person name="Li M."/>
            <person name="Ming W."/>
            <person name="Munidasa M."/>
            <person name="Muniz J."/>
            <person name="Nguyen L."/>
            <person name="Ongeri F."/>
            <person name="Osuji N."/>
            <person name="Pu L.-L."/>
            <person name="Puazo M."/>
            <person name="Qu C."/>
            <person name="Quiroz J."/>
            <person name="Raj R."/>
            <person name="Weissenberger G."/>
            <person name="Xin Y."/>
            <person name="Zou X."/>
            <person name="Han Y."/>
            <person name="Richards S."/>
            <person name="Worley K."/>
            <person name="Muzny D."/>
            <person name="Gibbs R."/>
        </authorList>
    </citation>
    <scope>NUCLEOTIDE SEQUENCE</scope>
    <source>
        <strain evidence="2">Sampled in the wild</strain>
    </source>
</reference>
<name>A0A8K0KJT5_LADFU</name>
<feature type="region of interest" description="Disordered" evidence="1">
    <location>
        <begin position="156"/>
        <end position="361"/>
    </location>
</feature>
<evidence type="ECO:0000313" key="3">
    <source>
        <dbReference type="Proteomes" id="UP000792457"/>
    </source>
</evidence>
<gene>
    <name evidence="2" type="ORF">J437_LFUL001004</name>
</gene>
<reference evidence="2" key="2">
    <citation type="submission" date="2017-10" db="EMBL/GenBank/DDBJ databases">
        <title>Ladona fulva Genome sequencing and assembly.</title>
        <authorList>
            <person name="Murali S."/>
            <person name="Richards S."/>
            <person name="Bandaranaike D."/>
            <person name="Bellair M."/>
            <person name="Blankenburg K."/>
            <person name="Chao H."/>
            <person name="Dinh H."/>
            <person name="Doddapaneni H."/>
            <person name="Dugan-Rocha S."/>
            <person name="Elkadiri S."/>
            <person name="Gnanaolivu R."/>
            <person name="Hernandez B."/>
            <person name="Skinner E."/>
            <person name="Javaid M."/>
            <person name="Lee S."/>
            <person name="Li M."/>
            <person name="Ming W."/>
            <person name="Munidasa M."/>
            <person name="Muniz J."/>
            <person name="Nguyen L."/>
            <person name="Hughes D."/>
            <person name="Osuji N."/>
            <person name="Pu L.-L."/>
            <person name="Puazo M."/>
            <person name="Qu C."/>
            <person name="Quiroz J."/>
            <person name="Raj R."/>
            <person name="Weissenberger G."/>
            <person name="Xin Y."/>
            <person name="Zou X."/>
            <person name="Han Y."/>
            <person name="Worley K."/>
            <person name="Muzny D."/>
            <person name="Gibbs R."/>
        </authorList>
    </citation>
    <scope>NUCLEOTIDE SEQUENCE</scope>
    <source>
        <strain evidence="2">Sampled in the wild</strain>
    </source>
</reference>
<feature type="compositionally biased region" description="Polar residues" evidence="1">
    <location>
        <begin position="7"/>
        <end position="17"/>
    </location>
</feature>
<dbReference type="Proteomes" id="UP000792457">
    <property type="component" value="Unassembled WGS sequence"/>
</dbReference>
<dbReference type="OrthoDB" id="10574629at2759"/>
<evidence type="ECO:0000313" key="2">
    <source>
        <dbReference type="EMBL" id="KAG8233593.1"/>
    </source>
</evidence>
<sequence>MVDANDELSSPSHSLLASNARKPHSIAEMKSARSVTSPSSISLDLREGPKKARITAKIRVDMHKDTNSTAITSGKAKISGKNKQNSLASNPVGALVASLSKCVVRTEEDAEVAMNVSLKLFKSFLDYRVNMNASSAEKLVKAFIALISALEEHLPNVSPQPERERREAEDKSTLKISSNSAKANEISTKGAEVTFTEMESKKLSSQNSSKNLPPPPPPDSEDEAPPPPPPPPPPPTHPPPESSTNPPLPSCAYPGSFSYPPPPFTATSPTASSPVYPQNVTAPPPPPPVSSVFPPGTGVFPPPPPPPNTYQTSGFTVPAVAAPATGFSRPPPPIIRHGFPGPGRPPFPMHPMNYPNQRPPLPPHPYQVKYFYS</sequence>
<feature type="compositionally biased region" description="Basic and acidic residues" evidence="1">
    <location>
        <begin position="161"/>
        <end position="173"/>
    </location>
</feature>
<accession>A0A8K0KJT5</accession>
<feature type="region of interest" description="Disordered" evidence="1">
    <location>
        <begin position="1"/>
        <end position="46"/>
    </location>
</feature>
<evidence type="ECO:0000256" key="1">
    <source>
        <dbReference type="SAM" id="MobiDB-lite"/>
    </source>
</evidence>
<dbReference type="AlphaFoldDB" id="A0A8K0KJT5"/>
<protein>
    <submittedName>
        <fullName evidence="2">Uncharacterized protein</fullName>
    </submittedName>
</protein>
<feature type="compositionally biased region" description="Low complexity" evidence="1">
    <location>
        <begin position="290"/>
        <end position="299"/>
    </location>
</feature>
<feature type="compositionally biased region" description="Polar residues" evidence="1">
    <location>
        <begin position="33"/>
        <end position="42"/>
    </location>
</feature>
<feature type="compositionally biased region" description="Pro residues" evidence="1">
    <location>
        <begin position="225"/>
        <end position="249"/>
    </location>
</feature>
<keyword evidence="3" id="KW-1185">Reference proteome</keyword>
<feature type="compositionally biased region" description="Polar residues" evidence="1">
    <location>
        <begin position="174"/>
        <end position="187"/>
    </location>
</feature>
<proteinExistence type="predicted"/>
<comment type="caution">
    <text evidence="2">The sequence shown here is derived from an EMBL/GenBank/DDBJ whole genome shotgun (WGS) entry which is preliminary data.</text>
</comment>